<dbReference type="GO" id="GO:0036064">
    <property type="term" value="C:ciliary basal body"/>
    <property type="evidence" value="ECO:0007669"/>
    <property type="project" value="TreeGrafter"/>
</dbReference>
<dbReference type="PROSITE" id="PS50053">
    <property type="entry name" value="UBIQUITIN_2"/>
    <property type="match status" value="1"/>
</dbReference>
<organism evidence="14 15">
    <name type="scientific">Symbiodinium necroappetens</name>
    <dbReference type="NCBI Taxonomy" id="1628268"/>
    <lineage>
        <taxon>Eukaryota</taxon>
        <taxon>Sar</taxon>
        <taxon>Alveolata</taxon>
        <taxon>Dinophyceae</taxon>
        <taxon>Suessiales</taxon>
        <taxon>Symbiodiniaceae</taxon>
        <taxon>Symbiodinium</taxon>
    </lineage>
</organism>
<keyword evidence="4" id="KW-0217">Developmental protein</keyword>
<keyword evidence="10" id="KW-0505">Motor protein</keyword>
<evidence type="ECO:0000313" key="14">
    <source>
        <dbReference type="EMBL" id="CAE7733568.1"/>
    </source>
</evidence>
<dbReference type="GO" id="GO:0035721">
    <property type="term" value="P:intraciliary retrograde transport"/>
    <property type="evidence" value="ECO:0007669"/>
    <property type="project" value="InterPro"/>
</dbReference>
<dbReference type="InterPro" id="IPR040045">
    <property type="entry name" value="DYNC2LI1"/>
</dbReference>
<feature type="domain" description="Ubiquitin-like" evidence="13">
    <location>
        <begin position="184"/>
        <end position="241"/>
    </location>
</feature>
<keyword evidence="9" id="KW-0969">Cilium</keyword>
<evidence type="ECO:0000256" key="12">
    <source>
        <dbReference type="ARBA" id="ARBA00023273"/>
    </source>
</evidence>
<evidence type="ECO:0000256" key="1">
    <source>
        <dbReference type="ARBA" id="ARBA00004138"/>
    </source>
</evidence>
<dbReference type="GO" id="GO:0005868">
    <property type="term" value="C:cytoplasmic dynein complex"/>
    <property type="evidence" value="ECO:0007669"/>
    <property type="project" value="InterPro"/>
</dbReference>
<keyword evidence="15" id="KW-1185">Reference proteome</keyword>
<dbReference type="PANTHER" id="PTHR13236">
    <property type="entry name" value="DYNEIN 2 LIGHT INTERMEDIATE CHAIN, ISOFORM 2"/>
    <property type="match status" value="1"/>
</dbReference>
<dbReference type="Gene3D" id="3.10.20.90">
    <property type="entry name" value="Phosphatidylinositol 3-kinase Catalytic Subunit, Chain A, domain 1"/>
    <property type="match status" value="1"/>
</dbReference>
<name>A0A812XP48_9DINO</name>
<protein>
    <submittedName>
        <fullName evidence="14">Dync2li1 protein</fullName>
    </submittedName>
</protein>
<evidence type="ECO:0000256" key="11">
    <source>
        <dbReference type="ARBA" id="ARBA00023212"/>
    </source>
</evidence>
<keyword evidence="7" id="KW-0970">Cilium biogenesis/degradation</keyword>
<keyword evidence="6" id="KW-0493">Microtubule</keyword>
<keyword evidence="11" id="KW-0206">Cytoskeleton</keyword>
<dbReference type="SUPFAM" id="SSF54236">
    <property type="entry name" value="Ubiquitin-like"/>
    <property type="match status" value="1"/>
</dbReference>
<comment type="caution">
    <text evidence="14">The sequence shown here is derived from an EMBL/GenBank/DDBJ whole genome shotgun (WGS) entry which is preliminary data.</text>
</comment>
<evidence type="ECO:0000256" key="4">
    <source>
        <dbReference type="ARBA" id="ARBA00022473"/>
    </source>
</evidence>
<dbReference type="InterPro" id="IPR025197">
    <property type="entry name" value="DUF4116"/>
</dbReference>
<comment type="similarity">
    <text evidence="3">Belongs to the dynein light intermediate chain family.</text>
</comment>
<proteinExistence type="inferred from homology"/>
<keyword evidence="8" id="KW-0243">Dynein</keyword>
<evidence type="ECO:0000256" key="9">
    <source>
        <dbReference type="ARBA" id="ARBA00023069"/>
    </source>
</evidence>
<keyword evidence="5" id="KW-0963">Cytoplasm</keyword>
<gene>
    <name evidence="14" type="primary">Dync2li1</name>
    <name evidence="14" type="ORF">SNEC2469_LOCUS21208</name>
</gene>
<dbReference type="GO" id="GO:0005874">
    <property type="term" value="C:microtubule"/>
    <property type="evidence" value="ECO:0007669"/>
    <property type="project" value="UniProtKB-KW"/>
</dbReference>
<sequence>MLGSLWWCCDPLKQDVITELCGLLRAPTAAASQGRAGQFFTEVDRRTKWDVLASEVDPEKRKNLSRALRHYALVHGAHLVLCSLKEKASLNAMRSVLRQLLFGVAPKGGLPEQLDHSKPVCVAAGKDSVQSIGLPSGGQASERAWREFMQHLFPDPSPSSKGKKNDTEQPITSAAASQYNHGDLRISVRSLAGDMLCCLAANRQEPIEALKALVAAKCGISVFEQRLVVDGRELQSLKDLSPDIELDITLLRRPAAQVEWLEKIAQKADLSKAPDLIRDDREVLMTAVRLDDDALQWASPDLLGDRGLVLEAVQRCGFALACADRPLQADREVVLAAVARHGLSLEFAVPELRGDAEVVLTAIGQDGNAFQFASMDLRCNRDFVLKSVRRNGYALTYASPELRGDSEVVRAAIETMGWICECGKQLAQFGGWALQCADRKLQADRALVLSAVRRDGAALAFASPDLQHDDEVVLAAVLESGMALEHAAVPLRDDEAIVVAAVRKHGAALRFASERLRGTREVVLAAVHSDETALTWASEELRADKFVRRTAASERLSRLWLKDEKEPMEMRPARRGGISRHARFLAAASSAPAWMKHIRQLAARPFDKPRCKKVAEELYKYPESSIDGMVEQRVEELQQYRRQVERNQRLASEGIEGNKVSVLSVAA</sequence>
<accession>A0A812XP48</accession>
<evidence type="ECO:0000256" key="6">
    <source>
        <dbReference type="ARBA" id="ARBA00022701"/>
    </source>
</evidence>
<evidence type="ECO:0000259" key="13">
    <source>
        <dbReference type="PROSITE" id="PS50053"/>
    </source>
</evidence>
<evidence type="ECO:0000256" key="2">
    <source>
        <dbReference type="ARBA" id="ARBA00004245"/>
    </source>
</evidence>
<dbReference type="OrthoDB" id="410469at2759"/>
<evidence type="ECO:0000256" key="10">
    <source>
        <dbReference type="ARBA" id="ARBA00023175"/>
    </source>
</evidence>
<dbReference type="InterPro" id="IPR000626">
    <property type="entry name" value="Ubiquitin-like_dom"/>
</dbReference>
<evidence type="ECO:0000256" key="3">
    <source>
        <dbReference type="ARBA" id="ARBA00006831"/>
    </source>
</evidence>
<reference evidence="14" key="1">
    <citation type="submission" date="2021-02" db="EMBL/GenBank/DDBJ databases">
        <authorList>
            <person name="Dougan E. K."/>
            <person name="Rhodes N."/>
            <person name="Thang M."/>
            <person name="Chan C."/>
        </authorList>
    </citation>
    <scope>NUCLEOTIDE SEQUENCE</scope>
</reference>
<dbReference type="Proteomes" id="UP000601435">
    <property type="component" value="Unassembled WGS sequence"/>
</dbReference>
<dbReference type="GO" id="GO:0005930">
    <property type="term" value="C:axoneme"/>
    <property type="evidence" value="ECO:0007669"/>
    <property type="project" value="TreeGrafter"/>
</dbReference>
<evidence type="ECO:0000256" key="5">
    <source>
        <dbReference type="ARBA" id="ARBA00022490"/>
    </source>
</evidence>
<evidence type="ECO:0000256" key="8">
    <source>
        <dbReference type="ARBA" id="ARBA00023017"/>
    </source>
</evidence>
<keyword evidence="12" id="KW-0966">Cell projection</keyword>
<dbReference type="GO" id="GO:0045504">
    <property type="term" value="F:dynein heavy chain binding"/>
    <property type="evidence" value="ECO:0007669"/>
    <property type="project" value="TreeGrafter"/>
</dbReference>
<dbReference type="PANTHER" id="PTHR13236:SF0">
    <property type="entry name" value="CYTOPLASMIC DYNEIN 2 LIGHT INTERMEDIATE CHAIN 1"/>
    <property type="match status" value="1"/>
</dbReference>
<dbReference type="CDD" id="cd17039">
    <property type="entry name" value="Ubl_ubiquitin_like"/>
    <property type="match status" value="1"/>
</dbReference>
<dbReference type="Pfam" id="PF13475">
    <property type="entry name" value="DUF4116"/>
    <property type="match status" value="4"/>
</dbReference>
<evidence type="ECO:0000313" key="15">
    <source>
        <dbReference type="Proteomes" id="UP000601435"/>
    </source>
</evidence>
<dbReference type="AlphaFoldDB" id="A0A812XP48"/>
<dbReference type="EMBL" id="CAJNJA010037463">
    <property type="protein sequence ID" value="CAE7733568.1"/>
    <property type="molecule type" value="Genomic_DNA"/>
</dbReference>
<evidence type="ECO:0000256" key="7">
    <source>
        <dbReference type="ARBA" id="ARBA00022794"/>
    </source>
</evidence>
<comment type="subcellular location">
    <subcellularLocation>
        <location evidence="1">Cell projection</location>
        <location evidence="1">Cilium</location>
    </subcellularLocation>
    <subcellularLocation>
        <location evidence="2">Cytoplasm</location>
        <location evidence="2">Cytoskeleton</location>
    </subcellularLocation>
</comment>
<dbReference type="GO" id="GO:0035735">
    <property type="term" value="P:intraciliary transport involved in cilium assembly"/>
    <property type="evidence" value="ECO:0007669"/>
    <property type="project" value="InterPro"/>
</dbReference>
<dbReference type="InterPro" id="IPR029071">
    <property type="entry name" value="Ubiquitin-like_domsf"/>
</dbReference>